<accession>A0AA35R6Q8</accession>
<evidence type="ECO:0000313" key="3">
    <source>
        <dbReference type="EMBL" id="CAI8005238.1"/>
    </source>
</evidence>
<sequence length="334" mass="36295">MIILYALQRLHIDNRVSSIIALSFALFGSLVATDWQSVQGDPCSQFSKTEGVNFTILSEPKDMAFGSGSAIWCEVDPGSYFCAAEESGVNLEECGVEQSLTNGIIDVNASCVCEAFSGVSEFRCFWNPHSRVTGRDCQRCARLCRSHSHSLNLVQFLLGMALICSIIPSGRIAITLIASDALAGGSQALIMGTLVAMGATARFTGPLWANAAYLAADHHVYIVMNILSVSILLVIVPYILLYRTMKPANQQQQVMRTSGNVASIELNSLLNQDTVELVSVGDKELVSLENGDWCLEKDSGGLGDEDMEMDDGRGKEDEDMTELLKNMESSLDER</sequence>
<name>A0AA35R6Q8_GEOBA</name>
<dbReference type="EMBL" id="CASHTH010000591">
    <property type="protein sequence ID" value="CAI8005238.1"/>
    <property type="molecule type" value="Genomic_DNA"/>
</dbReference>
<reference evidence="3" key="1">
    <citation type="submission" date="2023-03" db="EMBL/GenBank/DDBJ databases">
        <authorList>
            <person name="Steffen K."/>
            <person name="Cardenas P."/>
        </authorList>
    </citation>
    <scope>NUCLEOTIDE SEQUENCE</scope>
</reference>
<dbReference type="Proteomes" id="UP001174909">
    <property type="component" value="Unassembled WGS sequence"/>
</dbReference>
<organism evidence="3 4">
    <name type="scientific">Geodia barretti</name>
    <name type="common">Barrett's horny sponge</name>
    <dbReference type="NCBI Taxonomy" id="519541"/>
    <lineage>
        <taxon>Eukaryota</taxon>
        <taxon>Metazoa</taxon>
        <taxon>Porifera</taxon>
        <taxon>Demospongiae</taxon>
        <taxon>Heteroscleromorpha</taxon>
        <taxon>Tetractinellida</taxon>
        <taxon>Astrophorina</taxon>
        <taxon>Geodiidae</taxon>
        <taxon>Geodia</taxon>
    </lineage>
</organism>
<evidence type="ECO:0000256" key="1">
    <source>
        <dbReference type="SAM" id="MobiDB-lite"/>
    </source>
</evidence>
<feature type="transmembrane region" description="Helical" evidence="2">
    <location>
        <begin position="221"/>
        <end position="241"/>
    </location>
</feature>
<feature type="transmembrane region" description="Helical" evidence="2">
    <location>
        <begin position="189"/>
        <end position="209"/>
    </location>
</feature>
<evidence type="ECO:0000256" key="2">
    <source>
        <dbReference type="SAM" id="Phobius"/>
    </source>
</evidence>
<feature type="region of interest" description="Disordered" evidence="1">
    <location>
        <begin position="296"/>
        <end position="319"/>
    </location>
</feature>
<dbReference type="AlphaFoldDB" id="A0AA35R6Q8"/>
<keyword evidence="4" id="KW-1185">Reference proteome</keyword>
<feature type="transmembrane region" description="Helical" evidence="2">
    <location>
        <begin position="153"/>
        <end position="177"/>
    </location>
</feature>
<gene>
    <name evidence="3" type="ORF">GBAR_LOCUS4109</name>
</gene>
<keyword evidence="2" id="KW-0472">Membrane</keyword>
<evidence type="ECO:0000313" key="4">
    <source>
        <dbReference type="Proteomes" id="UP001174909"/>
    </source>
</evidence>
<proteinExistence type="predicted"/>
<protein>
    <submittedName>
        <fullName evidence="3">Uncharacterized protein</fullName>
    </submittedName>
</protein>
<keyword evidence="2" id="KW-0812">Transmembrane</keyword>
<comment type="caution">
    <text evidence="3">The sequence shown here is derived from an EMBL/GenBank/DDBJ whole genome shotgun (WGS) entry which is preliminary data.</text>
</comment>
<keyword evidence="2" id="KW-1133">Transmembrane helix</keyword>